<feature type="region of interest" description="Disordered" evidence="1">
    <location>
        <begin position="607"/>
        <end position="733"/>
    </location>
</feature>
<feature type="compositionally biased region" description="Basic and acidic residues" evidence="1">
    <location>
        <begin position="1"/>
        <end position="29"/>
    </location>
</feature>
<dbReference type="AlphaFoldDB" id="A0A6H5GBX4"/>
<feature type="region of interest" description="Disordered" evidence="1">
    <location>
        <begin position="1"/>
        <end position="84"/>
    </location>
</feature>
<gene>
    <name evidence="2" type="ORF">NTEN_LOCUS6129</name>
</gene>
<feature type="compositionally biased region" description="Basic and acidic residues" evidence="1">
    <location>
        <begin position="366"/>
        <end position="389"/>
    </location>
</feature>
<dbReference type="Proteomes" id="UP000479000">
    <property type="component" value="Unassembled WGS sequence"/>
</dbReference>
<accession>A0A6H5GBX4</accession>
<reference evidence="2 3" key="1">
    <citation type="submission" date="2020-02" db="EMBL/GenBank/DDBJ databases">
        <authorList>
            <person name="Ferguson B K."/>
        </authorList>
    </citation>
    <scope>NUCLEOTIDE SEQUENCE [LARGE SCALE GENOMIC DNA]</scope>
</reference>
<feature type="compositionally biased region" description="Acidic residues" evidence="1">
    <location>
        <begin position="342"/>
        <end position="365"/>
    </location>
</feature>
<protein>
    <submittedName>
        <fullName evidence="2">Uncharacterized protein</fullName>
    </submittedName>
</protein>
<organism evidence="2 3">
    <name type="scientific">Nesidiocoris tenuis</name>
    <dbReference type="NCBI Taxonomy" id="355587"/>
    <lineage>
        <taxon>Eukaryota</taxon>
        <taxon>Metazoa</taxon>
        <taxon>Ecdysozoa</taxon>
        <taxon>Arthropoda</taxon>
        <taxon>Hexapoda</taxon>
        <taxon>Insecta</taxon>
        <taxon>Pterygota</taxon>
        <taxon>Neoptera</taxon>
        <taxon>Paraneoptera</taxon>
        <taxon>Hemiptera</taxon>
        <taxon>Heteroptera</taxon>
        <taxon>Panheteroptera</taxon>
        <taxon>Cimicomorpha</taxon>
        <taxon>Miridae</taxon>
        <taxon>Dicyphina</taxon>
        <taxon>Nesidiocoris</taxon>
    </lineage>
</organism>
<feature type="compositionally biased region" description="Basic and acidic residues" evidence="1">
    <location>
        <begin position="319"/>
        <end position="341"/>
    </location>
</feature>
<sequence>MTSTVKEEKKEEVSDDSTEVKDKAAVKTENDDEVKDDDDKKENGDDKEDDEKNDEADESAEDGKRKKEPFKYKDNFSGTAEEHEQSPYIWVKSKILHNLALKTKELEETAEKATAIMQENQAKKSGAASKKVVEKPKVDSVVPMVPNVGYERNVSLNFEKEGKAKKIRVGIRVNYEKDGVKKISLVPVSECAHIAPQIVKAAEHWHFLQYDHVYDPGESSSCSHRMLESEFDGRVRKRTLSRALADHFTKEKFEVFNGKEAGKDLYGVKISMNEIGEILMSPIVVIDAKFTEEFYDLNEPLENLPQDVQDHFARVEAKQAKLAGKKTDDKAEDKTVKKEDAKEDDEEGEKEDDEEEKAEEEDDAEADAKEGEAKTGESEDQIKILREGLPRPTTLEKTPFLRRVRTQIEESISKFGSSMKKFFEEKGPSLGVSGMYLTWHATNKRPTDWSRNVKHWYHVCGSTSMTETVNSIKTEIFPYLDVQGQHRTQSVPAVCNAIIENWNVGSNTSAVVACDQFIVQKLFAQVQEMPLKKIIQQRPKHLAVVLDPRDRDPRWVYYTNVDAVRKNWMSLSAHYTLKSMAGIDICPMKSGSLVLVAFYDALPGRPNFNRGVKRKNNVPVGPGPKRNMGGGYQNRPNHQNQRNMGPMGGQKRFGGPGGGGGPGGYKKPRIDNRRPPPAPLPRGPMNRSGGGGGGPRFNSRPGPNPWNDSRRMDNVGGGTSLFNNRNTGGGGGGYNDNPPAEHTVQAAKAVLSQLNSIIENQIMLANINVPGQGPSHLLIDTLFGTLPLVGTDLTTAGAAVDAGTAASAVSRTTRTTSVETDLRRTTASAPAAASSGAATAVTAVEVEAVGAVTVVTTPAEAAAAADLVAAAAVEAVASIGAAKPPGLLTLGAAMVARAAMVATQATSAAEGARPHSRAITTHISTIASTSLVTSAEEVQQLSFLARRTQVGSGNLP</sequence>
<feature type="compositionally biased region" description="Polar residues" evidence="1">
    <location>
        <begin position="634"/>
        <end position="643"/>
    </location>
</feature>
<proteinExistence type="predicted"/>
<feature type="compositionally biased region" description="Acidic residues" evidence="1">
    <location>
        <begin position="45"/>
        <end position="60"/>
    </location>
</feature>
<evidence type="ECO:0000256" key="1">
    <source>
        <dbReference type="SAM" id="MobiDB-lite"/>
    </source>
</evidence>
<name>A0A6H5GBX4_9HEMI</name>
<dbReference type="OrthoDB" id="10619340at2759"/>
<feature type="compositionally biased region" description="Basic and acidic residues" evidence="1">
    <location>
        <begin position="61"/>
        <end position="84"/>
    </location>
</feature>
<feature type="region of interest" description="Disordered" evidence="1">
    <location>
        <begin position="319"/>
        <end position="390"/>
    </location>
</feature>
<evidence type="ECO:0000313" key="2">
    <source>
        <dbReference type="EMBL" id="CAA9999903.1"/>
    </source>
</evidence>
<feature type="compositionally biased region" description="Gly residues" evidence="1">
    <location>
        <begin position="646"/>
        <end position="664"/>
    </location>
</feature>
<dbReference type="EMBL" id="CADCXU010009068">
    <property type="protein sequence ID" value="CAA9999903.1"/>
    <property type="molecule type" value="Genomic_DNA"/>
</dbReference>
<evidence type="ECO:0000313" key="3">
    <source>
        <dbReference type="Proteomes" id="UP000479000"/>
    </source>
</evidence>
<feature type="non-terminal residue" evidence="2">
    <location>
        <position position="956"/>
    </location>
</feature>
<keyword evidence="3" id="KW-1185">Reference proteome</keyword>